<accession>A0A1Q5UPF5</accession>
<sequence>MSAMLQIRAFWRLKLRRHLIRVVQYCAADTGSLSGSLFQSQILRSVSQQSSGQVKICTFRVTRRTAASSDVRACKLRIRRSPESKQLRSSDPLISRSSGGKEMFPSPA</sequence>
<dbReference type="EMBL" id="MNBE01000099">
    <property type="protein sequence ID" value="OKP14346.1"/>
    <property type="molecule type" value="Genomic_DNA"/>
</dbReference>
<proteinExistence type="predicted"/>
<evidence type="ECO:0000256" key="1">
    <source>
        <dbReference type="SAM" id="MobiDB-lite"/>
    </source>
</evidence>
<organism evidence="2 3">
    <name type="scientific">Penicillium subrubescens</name>
    <dbReference type="NCBI Taxonomy" id="1316194"/>
    <lineage>
        <taxon>Eukaryota</taxon>
        <taxon>Fungi</taxon>
        <taxon>Dikarya</taxon>
        <taxon>Ascomycota</taxon>
        <taxon>Pezizomycotina</taxon>
        <taxon>Eurotiomycetes</taxon>
        <taxon>Eurotiomycetidae</taxon>
        <taxon>Eurotiales</taxon>
        <taxon>Aspergillaceae</taxon>
        <taxon>Penicillium</taxon>
    </lineage>
</organism>
<dbReference type="Proteomes" id="UP000186955">
    <property type="component" value="Unassembled WGS sequence"/>
</dbReference>
<name>A0A1Q5UPF5_9EURO</name>
<evidence type="ECO:0000313" key="3">
    <source>
        <dbReference type="Proteomes" id="UP000186955"/>
    </source>
</evidence>
<comment type="caution">
    <text evidence="2">The sequence shown here is derived from an EMBL/GenBank/DDBJ whole genome shotgun (WGS) entry which is preliminary data.</text>
</comment>
<dbReference type="AlphaFoldDB" id="A0A1Q5UPF5"/>
<keyword evidence="3" id="KW-1185">Reference proteome</keyword>
<evidence type="ECO:0000313" key="2">
    <source>
        <dbReference type="EMBL" id="OKP14346.1"/>
    </source>
</evidence>
<reference evidence="2 3" key="1">
    <citation type="submission" date="2016-10" db="EMBL/GenBank/DDBJ databases">
        <title>Genome sequence of the ascomycete fungus Penicillium subrubescens.</title>
        <authorList>
            <person name="De Vries R.P."/>
            <person name="Peng M."/>
            <person name="Dilokpimol A."/>
            <person name="Hilden K."/>
            <person name="Makela M.R."/>
            <person name="Grigoriev I."/>
            <person name="Riley R."/>
            <person name="Granchi Z."/>
        </authorList>
    </citation>
    <scope>NUCLEOTIDE SEQUENCE [LARGE SCALE GENOMIC DNA]</scope>
    <source>
        <strain evidence="2 3">CBS 132785</strain>
    </source>
</reference>
<protein>
    <submittedName>
        <fullName evidence="2">Uncharacterized protein</fullName>
    </submittedName>
</protein>
<feature type="region of interest" description="Disordered" evidence="1">
    <location>
        <begin position="81"/>
        <end position="108"/>
    </location>
</feature>
<gene>
    <name evidence="2" type="ORF">PENSUB_14125</name>
</gene>